<dbReference type="InterPro" id="IPR008969">
    <property type="entry name" value="CarboxyPept-like_regulatory"/>
</dbReference>
<dbReference type="PROSITE" id="PS52016">
    <property type="entry name" value="TONB_DEPENDENT_REC_3"/>
    <property type="match status" value="1"/>
</dbReference>
<protein>
    <submittedName>
        <fullName evidence="13">TonB-dependent receptor</fullName>
    </submittedName>
</protein>
<proteinExistence type="inferred from homology"/>
<dbReference type="NCBIfam" id="TIGR04057">
    <property type="entry name" value="SusC_RagA_signa"/>
    <property type="match status" value="1"/>
</dbReference>
<dbReference type="Proteomes" id="UP000028713">
    <property type="component" value="Unassembled WGS sequence"/>
</dbReference>
<comment type="similarity">
    <text evidence="8 9">Belongs to the TonB-dependent receptor family.</text>
</comment>
<evidence type="ECO:0000256" key="3">
    <source>
        <dbReference type="ARBA" id="ARBA00022452"/>
    </source>
</evidence>
<feature type="domain" description="TonB-dependent receptor plug" evidence="12">
    <location>
        <begin position="145"/>
        <end position="275"/>
    </location>
</feature>
<evidence type="ECO:0000256" key="5">
    <source>
        <dbReference type="ARBA" id="ARBA00023077"/>
    </source>
</evidence>
<dbReference type="RefSeq" id="WP_034676655.1">
    <property type="nucleotide sequence ID" value="NZ_FPAP01000001.1"/>
</dbReference>
<dbReference type="Gene3D" id="2.60.40.1120">
    <property type="entry name" value="Carboxypeptidase-like, regulatory domain"/>
    <property type="match status" value="1"/>
</dbReference>
<dbReference type="AlphaFoldDB" id="A0A085ZA81"/>
<dbReference type="Gene3D" id="2.170.130.10">
    <property type="entry name" value="TonB-dependent receptor, plug domain"/>
    <property type="match status" value="1"/>
</dbReference>
<keyword evidence="7 8" id="KW-0998">Cell outer membrane</keyword>
<evidence type="ECO:0000256" key="7">
    <source>
        <dbReference type="ARBA" id="ARBA00023237"/>
    </source>
</evidence>
<comment type="caution">
    <text evidence="13">The sequence shown here is derived from an EMBL/GenBank/DDBJ whole genome shotgun (WGS) entry which is preliminary data.</text>
</comment>
<reference evidence="13 14" key="1">
    <citation type="submission" date="2014-07" db="EMBL/GenBank/DDBJ databases">
        <title>Genome of Chryseobacterium formosense LMG 24722.</title>
        <authorList>
            <person name="Pipes S.E."/>
            <person name="Stropko S.J."/>
            <person name="Newman J.D."/>
        </authorList>
    </citation>
    <scope>NUCLEOTIDE SEQUENCE [LARGE SCALE GENOMIC DNA]</scope>
    <source>
        <strain evidence="13 14">LMG 24722</strain>
    </source>
</reference>
<evidence type="ECO:0000256" key="1">
    <source>
        <dbReference type="ARBA" id="ARBA00004571"/>
    </source>
</evidence>
<evidence type="ECO:0000256" key="6">
    <source>
        <dbReference type="ARBA" id="ARBA00023136"/>
    </source>
</evidence>
<dbReference type="EMBL" id="JPRP01000001">
    <property type="protein sequence ID" value="KFF01345.1"/>
    <property type="molecule type" value="Genomic_DNA"/>
</dbReference>
<feature type="region of interest" description="Disordered" evidence="10">
    <location>
        <begin position="104"/>
        <end position="126"/>
    </location>
</feature>
<evidence type="ECO:0000256" key="2">
    <source>
        <dbReference type="ARBA" id="ARBA00022448"/>
    </source>
</evidence>
<dbReference type="OrthoDB" id="9768177at2"/>
<sequence length="1023" mass="112880">MKKNFCSLSHIQLAFGFTLLASGVAIGQMRVITGTVTDNTNNKPISGVSIFQEGSDTVATTNSSGIYRVQVSGENPVLVFKHPDYPEQTVSLGDRVVVDVSLGKENESENDKGIGSENGNGRKNENEKAIEEVVLNAGYYKVRDKERTGSISRVSAKDIENQPVTNVLASAQGRMSGVSITQNSGTLGGGFDIQIRGRNSLRTRSNSEIDGNQPLYIVDGVPVGGGVNSRYGGTVLAMANVNPLNSINPNDIESFEILKDADATAIYGSRGANGVVLITTKKAKKGNLRLTLNSSYGLSHAVSGLEMMNTEQYIAMRKQAFANDNISVYPANAYDVNGTWDQNRFTDWRKELIGSYATLSNSQLSLSGGSDTTSFLLSLGHNEQTTVFGEDFKYRTNTVSTNIAHRSQDRKFSLNMSNLFSALDNNVLTSDITNTSYLLPPNAPSLFDSSGNLNWENNTFNNPLATYRNTYTNNQLQFLNNITTEYEVVKNLKLRLNGGLTYQTFEEWSLRPHTANNPSSGMTSAQSAASKSNQNRFSLVVEPQVNYSFKMGNHALDLLVGGTYQRDTNTNSAIQGFGFESNVFINNIGAAQTKVVSDDVKTEYRYAALFGRVNYQYDGKYIVNFTGRRDGSSRFGPNNKFATFGAVGAAWLFSKEEFLKESLWLSFGKLRGSYGSSGSDNIGENQYLNTYVTSTLIYNGVVGLIPSRLYNPDFSWEKTLKFETALELGLFRNRLNVTAAYYDNRSSSQLLGYQLSAVTGFTSVLANLGATVQNKGWEFEVKGDLVRGSDDSFSWDAGFNISFPRNKLLSFPGLEGSSYANTYVVGQPVNIIKLYQLNGINPSTGQYAFTDFNGDGKIASPDDRQVIRNLGQKFYGGMTNDFQYRNWNLSVLLQFVKQESRNYNSLMASPGLMNNLPVEALDVWSPQNPNGFYMPYHVAPTASHQLFQVSDATVSDASFIRLKNVQLAYRMPLEGKLFREVKLYFQGQNLYTWTKYFGVDPEFSSVGFLPPLRTYSFGATLSL</sequence>
<dbReference type="InterPro" id="IPR039426">
    <property type="entry name" value="TonB-dep_rcpt-like"/>
</dbReference>
<keyword evidence="13" id="KW-0675">Receptor</keyword>
<keyword evidence="2 8" id="KW-0813">Transport</keyword>
<evidence type="ECO:0000256" key="9">
    <source>
        <dbReference type="RuleBase" id="RU003357"/>
    </source>
</evidence>
<dbReference type="NCBIfam" id="TIGR04056">
    <property type="entry name" value="OMP_RagA_SusC"/>
    <property type="match status" value="1"/>
</dbReference>
<dbReference type="SUPFAM" id="SSF56935">
    <property type="entry name" value="Porins"/>
    <property type="match status" value="1"/>
</dbReference>
<accession>A0A085ZA81</accession>
<keyword evidence="6 8" id="KW-0472">Membrane</keyword>
<name>A0A085ZA81_9FLAO</name>
<keyword evidence="4 8" id="KW-0812">Transmembrane</keyword>
<keyword evidence="14" id="KW-1185">Reference proteome</keyword>
<dbReference type="SUPFAM" id="SSF49464">
    <property type="entry name" value="Carboxypeptidase regulatory domain-like"/>
    <property type="match status" value="1"/>
</dbReference>
<gene>
    <name evidence="13" type="ORF">IX39_12270</name>
</gene>
<evidence type="ECO:0000259" key="12">
    <source>
        <dbReference type="Pfam" id="PF07715"/>
    </source>
</evidence>
<dbReference type="InterPro" id="IPR000531">
    <property type="entry name" value="Beta-barrel_TonB"/>
</dbReference>
<evidence type="ECO:0000313" key="14">
    <source>
        <dbReference type="Proteomes" id="UP000028713"/>
    </source>
</evidence>
<keyword evidence="3 8" id="KW-1134">Transmembrane beta strand</keyword>
<dbReference type="Gene3D" id="2.40.170.20">
    <property type="entry name" value="TonB-dependent receptor, beta-barrel domain"/>
    <property type="match status" value="1"/>
</dbReference>
<dbReference type="InterPro" id="IPR037066">
    <property type="entry name" value="Plug_dom_sf"/>
</dbReference>
<keyword evidence="5 9" id="KW-0798">TonB box</keyword>
<dbReference type="InterPro" id="IPR012910">
    <property type="entry name" value="Plug_dom"/>
</dbReference>
<dbReference type="InterPro" id="IPR023997">
    <property type="entry name" value="TonB-dep_OMP_SusC/RagA_CS"/>
</dbReference>
<dbReference type="STRING" id="236814.IX39_12270"/>
<evidence type="ECO:0000256" key="4">
    <source>
        <dbReference type="ARBA" id="ARBA00022692"/>
    </source>
</evidence>
<dbReference type="InterPro" id="IPR023996">
    <property type="entry name" value="TonB-dep_OMP_SusC/RagA"/>
</dbReference>
<dbReference type="eggNOG" id="COG1629">
    <property type="taxonomic scope" value="Bacteria"/>
</dbReference>
<organism evidence="13 14">
    <name type="scientific">Chryseobacterium formosense</name>
    <dbReference type="NCBI Taxonomy" id="236814"/>
    <lineage>
        <taxon>Bacteria</taxon>
        <taxon>Pseudomonadati</taxon>
        <taxon>Bacteroidota</taxon>
        <taxon>Flavobacteriia</taxon>
        <taxon>Flavobacteriales</taxon>
        <taxon>Weeksellaceae</taxon>
        <taxon>Chryseobacterium group</taxon>
        <taxon>Chryseobacterium</taxon>
    </lineage>
</organism>
<comment type="subcellular location">
    <subcellularLocation>
        <location evidence="1 8">Cell outer membrane</location>
        <topology evidence="1 8">Multi-pass membrane protein</topology>
    </subcellularLocation>
</comment>
<dbReference type="Pfam" id="PF13715">
    <property type="entry name" value="CarbopepD_reg_2"/>
    <property type="match status" value="1"/>
</dbReference>
<dbReference type="InterPro" id="IPR036942">
    <property type="entry name" value="Beta-barrel_TonB_sf"/>
</dbReference>
<dbReference type="Pfam" id="PF00593">
    <property type="entry name" value="TonB_dep_Rec_b-barrel"/>
    <property type="match status" value="1"/>
</dbReference>
<dbReference type="Pfam" id="PF07715">
    <property type="entry name" value="Plug"/>
    <property type="match status" value="1"/>
</dbReference>
<evidence type="ECO:0000259" key="11">
    <source>
        <dbReference type="Pfam" id="PF00593"/>
    </source>
</evidence>
<evidence type="ECO:0000313" key="13">
    <source>
        <dbReference type="EMBL" id="KFF01345.1"/>
    </source>
</evidence>
<dbReference type="GO" id="GO:0009279">
    <property type="term" value="C:cell outer membrane"/>
    <property type="evidence" value="ECO:0007669"/>
    <property type="project" value="UniProtKB-SubCell"/>
</dbReference>
<evidence type="ECO:0000256" key="8">
    <source>
        <dbReference type="PROSITE-ProRule" id="PRU01360"/>
    </source>
</evidence>
<evidence type="ECO:0000256" key="10">
    <source>
        <dbReference type="SAM" id="MobiDB-lite"/>
    </source>
</evidence>
<feature type="domain" description="TonB-dependent receptor-like beta-barrel" evidence="11">
    <location>
        <begin position="440"/>
        <end position="852"/>
    </location>
</feature>